<reference evidence="2" key="1">
    <citation type="submission" date="2021-02" db="EMBL/GenBank/DDBJ databases">
        <authorList>
            <person name="Nowell W R."/>
        </authorList>
    </citation>
    <scope>NUCLEOTIDE SEQUENCE</scope>
</reference>
<name>A0A821YYL9_9BILA</name>
<evidence type="ECO:0000256" key="1">
    <source>
        <dbReference type="SAM" id="MobiDB-lite"/>
    </source>
</evidence>
<dbReference type="Proteomes" id="UP000663838">
    <property type="component" value="Unassembled WGS sequence"/>
</dbReference>
<dbReference type="AlphaFoldDB" id="A0A821YYL9"/>
<feature type="non-terminal residue" evidence="2">
    <location>
        <position position="1"/>
    </location>
</feature>
<dbReference type="EMBL" id="CAJOBS010017315">
    <property type="protein sequence ID" value="CAF4961715.1"/>
    <property type="molecule type" value="Genomic_DNA"/>
</dbReference>
<proteinExistence type="predicted"/>
<evidence type="ECO:0000313" key="2">
    <source>
        <dbReference type="EMBL" id="CAF4961715.1"/>
    </source>
</evidence>
<protein>
    <submittedName>
        <fullName evidence="2">Uncharacterized protein</fullName>
    </submittedName>
</protein>
<organism evidence="2 3">
    <name type="scientific">Rotaria socialis</name>
    <dbReference type="NCBI Taxonomy" id="392032"/>
    <lineage>
        <taxon>Eukaryota</taxon>
        <taxon>Metazoa</taxon>
        <taxon>Spiralia</taxon>
        <taxon>Gnathifera</taxon>
        <taxon>Rotifera</taxon>
        <taxon>Eurotatoria</taxon>
        <taxon>Bdelloidea</taxon>
        <taxon>Philodinida</taxon>
        <taxon>Philodinidae</taxon>
        <taxon>Rotaria</taxon>
    </lineage>
</organism>
<evidence type="ECO:0000313" key="3">
    <source>
        <dbReference type="Proteomes" id="UP000663838"/>
    </source>
</evidence>
<comment type="caution">
    <text evidence="2">The sequence shown here is derived from an EMBL/GenBank/DDBJ whole genome shotgun (WGS) entry which is preliminary data.</text>
</comment>
<gene>
    <name evidence="2" type="ORF">TOA249_LOCUS34265</name>
</gene>
<sequence>GSLVTDGHDEGDGLTQLAYPRGQA</sequence>
<feature type="compositionally biased region" description="Basic and acidic residues" evidence="1">
    <location>
        <begin position="1"/>
        <end position="11"/>
    </location>
</feature>
<accession>A0A821YYL9</accession>
<feature type="region of interest" description="Disordered" evidence="1">
    <location>
        <begin position="1"/>
        <end position="24"/>
    </location>
</feature>